<dbReference type="CDD" id="cd00009">
    <property type="entry name" value="AAA"/>
    <property type="match status" value="1"/>
</dbReference>
<feature type="domain" description="AAA+ ATPase" evidence="3">
    <location>
        <begin position="39"/>
        <end position="180"/>
    </location>
</feature>
<evidence type="ECO:0000256" key="2">
    <source>
        <dbReference type="ARBA" id="ARBA00022840"/>
    </source>
</evidence>
<reference evidence="4" key="1">
    <citation type="submission" date="2018-06" db="EMBL/GenBank/DDBJ databases">
        <authorList>
            <person name="Zhirakovskaya E."/>
        </authorList>
    </citation>
    <scope>NUCLEOTIDE SEQUENCE</scope>
</reference>
<dbReference type="InterPro" id="IPR003593">
    <property type="entry name" value="AAA+_ATPase"/>
</dbReference>
<dbReference type="InterPro" id="IPR027417">
    <property type="entry name" value="P-loop_NTPase"/>
</dbReference>
<dbReference type="InterPro" id="IPR041628">
    <property type="entry name" value="ChlI/MoxR_AAA_lid"/>
</dbReference>
<keyword evidence="2" id="KW-0067">ATP-binding</keyword>
<dbReference type="PIRSF" id="PIRSF002849">
    <property type="entry name" value="AAA_ATPase_chaperone_MoxR_prd"/>
    <property type="match status" value="1"/>
</dbReference>
<name>A0A3B0VLA7_9ZZZZ</name>
<organism evidence="4">
    <name type="scientific">hydrothermal vent metagenome</name>
    <dbReference type="NCBI Taxonomy" id="652676"/>
    <lineage>
        <taxon>unclassified sequences</taxon>
        <taxon>metagenomes</taxon>
        <taxon>ecological metagenomes</taxon>
    </lineage>
</organism>
<dbReference type="Gene3D" id="3.40.50.300">
    <property type="entry name" value="P-loop containing nucleotide triphosphate hydrolases"/>
    <property type="match status" value="1"/>
</dbReference>
<protein>
    <submittedName>
        <fullName evidence="4">FIG022979: MoxR-like ATPases</fullName>
    </submittedName>
</protein>
<dbReference type="Gene3D" id="1.10.8.80">
    <property type="entry name" value="Magnesium chelatase subunit I, C-Terminal domain"/>
    <property type="match status" value="1"/>
</dbReference>
<dbReference type="Pfam" id="PF17863">
    <property type="entry name" value="AAA_lid_2"/>
    <property type="match status" value="1"/>
</dbReference>
<dbReference type="GO" id="GO:0005524">
    <property type="term" value="F:ATP binding"/>
    <property type="evidence" value="ECO:0007669"/>
    <property type="project" value="UniProtKB-KW"/>
</dbReference>
<evidence type="ECO:0000259" key="3">
    <source>
        <dbReference type="SMART" id="SM00382"/>
    </source>
</evidence>
<dbReference type="AlphaFoldDB" id="A0A3B0VLA7"/>
<proteinExistence type="predicted"/>
<dbReference type="SUPFAM" id="SSF52540">
    <property type="entry name" value="P-loop containing nucleoside triphosphate hydrolases"/>
    <property type="match status" value="1"/>
</dbReference>
<gene>
    <name evidence="4" type="ORF">MNBD_DELTA02-838</name>
</gene>
<accession>A0A3B0VLA7</accession>
<dbReference type="FunFam" id="3.40.50.300:FF:000640">
    <property type="entry name" value="MoxR family ATPase"/>
    <property type="match status" value="1"/>
</dbReference>
<sequence>MIMTTKEAIEKIQTLKRNLERVIKGKGPVIELAIAALLARGHLLIEDVPGVGKTTLAHSLARSIDASFKRIQFTSDLMPSDIVGVSIFNESKMSFEFKKGPVFASVVLADEINRATPKTQSALLEAMSEGQVSVDNITHRLPSPFIILATQNPLEYAGTFPLPESQLDRFTISTQIGYPTEEVERQIISSANTRPIHEILSPVVSSEEVTTMQDITLAVKVEEDLLAYIVRICVATREHEDIKLGVSPRGAMAFHRATQAIALIKGRDYCTPDDIKRVAVPCLAHRIMQTRHGMEDSIKEPALLIEEIVESIAVPI</sequence>
<dbReference type="PANTHER" id="PTHR42759:SF5">
    <property type="entry name" value="METHANOL DEHYDROGENASE REGULATOR"/>
    <property type="match status" value="1"/>
</dbReference>
<dbReference type="InterPro" id="IPR050764">
    <property type="entry name" value="CbbQ/NirQ/NorQ/GpvN"/>
</dbReference>
<evidence type="ECO:0000313" key="4">
    <source>
        <dbReference type="EMBL" id="VAW39157.1"/>
    </source>
</evidence>
<dbReference type="SMART" id="SM00382">
    <property type="entry name" value="AAA"/>
    <property type="match status" value="1"/>
</dbReference>
<dbReference type="PANTHER" id="PTHR42759">
    <property type="entry name" value="MOXR FAMILY PROTEIN"/>
    <property type="match status" value="1"/>
</dbReference>
<dbReference type="Pfam" id="PF07726">
    <property type="entry name" value="AAA_3"/>
    <property type="match status" value="1"/>
</dbReference>
<evidence type="ECO:0000256" key="1">
    <source>
        <dbReference type="ARBA" id="ARBA00022741"/>
    </source>
</evidence>
<dbReference type="EMBL" id="UOEZ01000084">
    <property type="protein sequence ID" value="VAW39157.1"/>
    <property type="molecule type" value="Genomic_DNA"/>
</dbReference>
<dbReference type="GO" id="GO:0016887">
    <property type="term" value="F:ATP hydrolysis activity"/>
    <property type="evidence" value="ECO:0007669"/>
    <property type="project" value="InterPro"/>
</dbReference>
<dbReference type="InterPro" id="IPR011703">
    <property type="entry name" value="ATPase_AAA-3"/>
</dbReference>
<keyword evidence="1" id="KW-0547">Nucleotide-binding</keyword>